<dbReference type="Gene3D" id="1.10.1200.10">
    <property type="entry name" value="ACP-like"/>
    <property type="match status" value="2"/>
</dbReference>
<dbReference type="Gene3D" id="2.30.38.10">
    <property type="entry name" value="Luciferase, Domain 3"/>
    <property type="match status" value="1"/>
</dbReference>
<dbReference type="GO" id="GO:0044550">
    <property type="term" value="P:secondary metabolite biosynthetic process"/>
    <property type="evidence" value="ECO:0007669"/>
    <property type="project" value="TreeGrafter"/>
</dbReference>
<dbReference type="InterPro" id="IPR029058">
    <property type="entry name" value="AB_hydrolase_fold"/>
</dbReference>
<dbReference type="Pfam" id="PF00975">
    <property type="entry name" value="Thioesterase"/>
    <property type="match status" value="1"/>
</dbReference>
<dbReference type="GO" id="GO:0005829">
    <property type="term" value="C:cytosol"/>
    <property type="evidence" value="ECO:0007669"/>
    <property type="project" value="TreeGrafter"/>
</dbReference>
<comment type="similarity">
    <text evidence="2">Belongs to the ATP-dependent AMP-binding enzyme family.</text>
</comment>
<dbReference type="InterPro" id="IPR001242">
    <property type="entry name" value="Condensation_dom"/>
</dbReference>
<comment type="cofactor">
    <cofactor evidence="1">
        <name>pantetheine 4'-phosphate</name>
        <dbReference type="ChEBI" id="CHEBI:47942"/>
    </cofactor>
</comment>
<evidence type="ECO:0000256" key="5">
    <source>
        <dbReference type="ARBA" id="ARBA00022598"/>
    </source>
</evidence>
<dbReference type="GO" id="GO:0017000">
    <property type="term" value="P:antibiotic biosynthetic process"/>
    <property type="evidence" value="ECO:0007669"/>
    <property type="project" value="UniProtKB-KW"/>
</dbReference>
<keyword evidence="5" id="KW-0436">Ligase</keyword>
<dbReference type="SUPFAM" id="SSF56801">
    <property type="entry name" value="Acetyl-CoA synthetase-like"/>
    <property type="match status" value="1"/>
</dbReference>
<dbReference type="PANTHER" id="PTHR45527:SF1">
    <property type="entry name" value="FATTY ACID SYNTHASE"/>
    <property type="match status" value="1"/>
</dbReference>
<feature type="domain" description="Carrier" evidence="9">
    <location>
        <begin position="7"/>
        <end position="82"/>
    </location>
</feature>
<organism evidence="10 11">
    <name type="scientific">Brevibacillus formosus</name>
    <dbReference type="NCBI Taxonomy" id="54913"/>
    <lineage>
        <taxon>Bacteria</taxon>
        <taxon>Bacillati</taxon>
        <taxon>Bacillota</taxon>
        <taxon>Bacilli</taxon>
        <taxon>Bacillales</taxon>
        <taxon>Paenibacillaceae</taxon>
        <taxon>Brevibacillus</taxon>
    </lineage>
</organism>
<dbReference type="Gene3D" id="3.40.50.1820">
    <property type="entry name" value="alpha/beta hydrolase"/>
    <property type="match status" value="1"/>
</dbReference>
<dbReference type="PANTHER" id="PTHR45527">
    <property type="entry name" value="NONRIBOSOMAL PEPTIDE SYNTHETASE"/>
    <property type="match status" value="1"/>
</dbReference>
<dbReference type="InterPro" id="IPR045851">
    <property type="entry name" value="AMP-bd_C_sf"/>
</dbReference>
<evidence type="ECO:0000256" key="4">
    <source>
        <dbReference type="ARBA" id="ARBA00022553"/>
    </source>
</evidence>
<feature type="domain" description="Carrier" evidence="9">
    <location>
        <begin position="1064"/>
        <end position="1139"/>
    </location>
</feature>
<dbReference type="InterPro" id="IPR036736">
    <property type="entry name" value="ACP-like_sf"/>
</dbReference>
<dbReference type="FunFam" id="3.40.50.980:FF:000002">
    <property type="entry name" value="Enterobactin synthetase component F"/>
    <property type="match status" value="1"/>
</dbReference>
<evidence type="ECO:0000256" key="2">
    <source>
        <dbReference type="ARBA" id="ARBA00006432"/>
    </source>
</evidence>
<evidence type="ECO:0000313" key="11">
    <source>
        <dbReference type="Proteomes" id="UP000197781"/>
    </source>
</evidence>
<dbReference type="SMART" id="SM00823">
    <property type="entry name" value="PKS_PP"/>
    <property type="match status" value="2"/>
</dbReference>
<keyword evidence="7" id="KW-0045">Antibiotic biosynthesis</keyword>
<dbReference type="Pfam" id="PF00550">
    <property type="entry name" value="PP-binding"/>
    <property type="match status" value="2"/>
</dbReference>
<evidence type="ECO:0000256" key="3">
    <source>
        <dbReference type="ARBA" id="ARBA00022450"/>
    </source>
</evidence>
<dbReference type="InterPro" id="IPR020459">
    <property type="entry name" value="AMP-binding"/>
</dbReference>
<dbReference type="NCBIfam" id="TIGR01733">
    <property type="entry name" value="AA-adenyl-dom"/>
    <property type="match status" value="1"/>
</dbReference>
<dbReference type="Pfam" id="PF13193">
    <property type="entry name" value="AMP-binding_C"/>
    <property type="match status" value="1"/>
</dbReference>
<dbReference type="PRINTS" id="PR00154">
    <property type="entry name" value="AMPBINDING"/>
</dbReference>
<dbReference type="GO" id="GO:0008610">
    <property type="term" value="P:lipid biosynthetic process"/>
    <property type="evidence" value="ECO:0007669"/>
    <property type="project" value="UniProtKB-ARBA"/>
</dbReference>
<dbReference type="GO" id="GO:0031177">
    <property type="term" value="F:phosphopantetheine binding"/>
    <property type="evidence" value="ECO:0007669"/>
    <property type="project" value="InterPro"/>
</dbReference>
<dbReference type="InterPro" id="IPR000873">
    <property type="entry name" value="AMP-dep_synth/lig_dom"/>
</dbReference>
<dbReference type="GO" id="GO:0043041">
    <property type="term" value="P:amino acid activation for nonribosomal peptide biosynthetic process"/>
    <property type="evidence" value="ECO:0007669"/>
    <property type="project" value="TreeGrafter"/>
</dbReference>
<evidence type="ECO:0000256" key="6">
    <source>
        <dbReference type="ARBA" id="ARBA00022737"/>
    </source>
</evidence>
<dbReference type="InterPro" id="IPR006162">
    <property type="entry name" value="Ppantetheine_attach_site"/>
</dbReference>
<dbReference type="SUPFAM" id="SSF47336">
    <property type="entry name" value="ACP-like"/>
    <property type="match status" value="2"/>
</dbReference>
<protein>
    <submittedName>
        <fullName evidence="10">Non-ribosomal peptide synthetase</fullName>
    </submittedName>
</protein>
<keyword evidence="6" id="KW-0677">Repeat</keyword>
<dbReference type="Proteomes" id="UP000197781">
    <property type="component" value="Chromosome"/>
</dbReference>
<reference evidence="10 11" key="1">
    <citation type="submission" date="2016-11" db="EMBL/GenBank/DDBJ databases">
        <authorList>
            <person name="Jaros S."/>
            <person name="Januszkiewicz K."/>
            <person name="Wedrychowicz H."/>
        </authorList>
    </citation>
    <scope>NUCLEOTIDE SEQUENCE [LARGE SCALE GENOMIC DNA]</scope>
    <source>
        <strain evidence="10 11">NF2</strain>
    </source>
</reference>
<name>A0A220MFQ4_9BACL</name>
<evidence type="ECO:0000256" key="1">
    <source>
        <dbReference type="ARBA" id="ARBA00001957"/>
    </source>
</evidence>
<evidence type="ECO:0000256" key="8">
    <source>
        <dbReference type="ARBA" id="ARBA00023268"/>
    </source>
</evidence>
<evidence type="ECO:0000256" key="7">
    <source>
        <dbReference type="ARBA" id="ARBA00023194"/>
    </source>
</evidence>
<dbReference type="Gene3D" id="3.30.559.10">
    <property type="entry name" value="Chloramphenicol acetyltransferase-like domain"/>
    <property type="match status" value="1"/>
</dbReference>
<dbReference type="KEGG" id="bfm:BP422_10120"/>
<dbReference type="InterPro" id="IPR020806">
    <property type="entry name" value="PKS_PP-bd"/>
</dbReference>
<proteinExistence type="inferred from homology"/>
<dbReference type="InterPro" id="IPR010071">
    <property type="entry name" value="AA_adenyl_dom"/>
</dbReference>
<dbReference type="PROSITE" id="PS00012">
    <property type="entry name" value="PHOSPHOPANTETHEINE"/>
    <property type="match status" value="1"/>
</dbReference>
<dbReference type="GO" id="GO:0016874">
    <property type="term" value="F:ligase activity"/>
    <property type="evidence" value="ECO:0007669"/>
    <property type="project" value="UniProtKB-KW"/>
</dbReference>
<sequence length="1431" mass="163397">MNGTTQTKLDDVEEKLKAIWKDVLQLNDVGIQDNFFEVGGHSLKALELEVRIGVEFDIEISLENIFSYLTIKELAEYIRNSQENKFSLIKPVQDRPYYPVSWIQKKMYLAYFDGLENAVLDFRKLAYEIDPYVLERAFQYIIKRHKLLRTTVGIKDDAIVQFVHDESESDKFRLFYWEAPEEKELQEEFIKKCVAEINQPYTLDQLPLFRVGLIRLPGEGSLLILHFHHIIFDAFSLKLVYHELDCISQGRLLPQLHLQYADYCVWQTELEHTEAYEEKKAFWLDMFADDLPVLNLPLDRPRSNGLIATYGNKNFFLDESTAKAIQNVAKQYQVTPSILLTAIYGLLLSKYTTQSDITMGILSSRRYSGLENSIGVFIRTVPIRFQITSEQTLPEYLQQVKKIWISALEHQECDIDEMEEIICRQHLLSKTDHPLYRVSMNIHTEMDSVTESIIGGEGDTLQSGNRQDIACGVYFLDSGRICLNMEYNMELFDPSTMQRMGEHFIGLLQSILSEPERRIGEFSLLTEDEKDKILHHFNRKISDFSTEQTLQAIFEHKVQTYADNIAVVCADQSLTYRELNRKTNQLARVLVERGVGPGVTVGVMLERSVDMMVALLAILKAGGAYLPISPDYPQDRVQFMLEDSKARIVLVNQDTLEGSHQKEKMYLNVQNPALYLGDDCNLVPRSSPTDLAYIMYTSGSTGNPKGVMIEHRSVINRLDWMHKQFLITEDDCFLQKTPFTFDVSVWELFGWYFQGASVCFLEPGKEKDPEVILATIARERITLLHFVPSMLSSFLSYVEPRMDRESERLFSLRFMFASGEALLPSTVNTFNRIIHERSGTRLINLYGPTETTVEVSWFDCSEGYGTQPPRTIIPIGKPIDNIRLYIVDKEDTLQPMGIPGELMISGVGVGRGYLNQPEITAQKFINDPWNPGNRMYRSGDLVRWMPDGAIEYLGRKDEQVKIRGVRIELGEIENVLLELPEIEAAVASIMISQAEEKLLCLYYVSSDMLDPDVLKSYLTSRLPRFMVPDAIMSIEEIPLNSSGKVNRKRLPAPVVEVDQATDGLPTSDIEIKLTNICQKILRIDQLGIRTNLFSVGANSLKIILIASQIRQEMNVDIPVSHVYTHPTIAEIASYIQLESLPVSANSDHGLVLINKRSTEAPNLFLIHDISGSIDAYFDLVNHLGDRFTCYGIPAEMSNGESSQDVTIEGLAKKYLEKMKKIQNDGPYFLAGWSLGGLLAFEITRQLEAAGDEVEMLVLIDSSSPLLHQHLQIPDASVVDSFRQQITQALSAPELISQMENESTLYGLYKKTAQYMEAHNLTYEALEILMPKEILQAIPEYAQNSQVDFYRYLNLFIDFQNAYVHYHPQRKIFVQAHLIKAKESSIEEKQWNAFFYSPVILHEMEGDHFSIFRDPGVKEMASFFEGVAPKKG</sequence>
<dbReference type="InterPro" id="IPR023213">
    <property type="entry name" value="CAT-like_dom_sf"/>
</dbReference>
<evidence type="ECO:0000259" key="9">
    <source>
        <dbReference type="PROSITE" id="PS50075"/>
    </source>
</evidence>
<dbReference type="InterPro" id="IPR001031">
    <property type="entry name" value="Thioesterase"/>
</dbReference>
<dbReference type="Gene3D" id="3.30.300.30">
    <property type="match status" value="1"/>
</dbReference>
<keyword evidence="4" id="KW-0597">Phosphoprotein</keyword>
<dbReference type="Gene3D" id="3.30.559.30">
    <property type="entry name" value="Nonribosomal peptide synthetase, condensation domain"/>
    <property type="match status" value="1"/>
</dbReference>
<dbReference type="InterPro" id="IPR025110">
    <property type="entry name" value="AMP-bd_C"/>
</dbReference>
<dbReference type="RefSeq" id="WP_088907664.1">
    <property type="nucleotide sequence ID" value="NZ_CP018145.1"/>
</dbReference>
<dbReference type="InterPro" id="IPR009081">
    <property type="entry name" value="PP-bd_ACP"/>
</dbReference>
<dbReference type="FunFam" id="3.40.50.980:FF:000001">
    <property type="entry name" value="Non-ribosomal peptide synthetase"/>
    <property type="match status" value="1"/>
</dbReference>
<evidence type="ECO:0000313" key="10">
    <source>
        <dbReference type="EMBL" id="ASJ53868.1"/>
    </source>
</evidence>
<dbReference type="SUPFAM" id="SSF53474">
    <property type="entry name" value="alpha/beta-Hydrolases"/>
    <property type="match status" value="1"/>
</dbReference>
<accession>A0A220MFQ4</accession>
<dbReference type="SUPFAM" id="SSF52777">
    <property type="entry name" value="CoA-dependent acyltransferases"/>
    <property type="match status" value="2"/>
</dbReference>
<dbReference type="PROSITE" id="PS50075">
    <property type="entry name" value="CARRIER"/>
    <property type="match status" value="2"/>
</dbReference>
<dbReference type="FunFam" id="2.30.38.10:FF:000001">
    <property type="entry name" value="Non-ribosomal peptide synthetase PvdI"/>
    <property type="match status" value="1"/>
</dbReference>
<keyword evidence="8" id="KW-0511">Multifunctional enzyme</keyword>
<gene>
    <name evidence="10" type="ORF">BP422_10120</name>
</gene>
<dbReference type="FunFam" id="1.10.1200.10:FF:000005">
    <property type="entry name" value="Nonribosomal peptide synthetase 1"/>
    <property type="match status" value="1"/>
</dbReference>
<dbReference type="Pfam" id="PF00501">
    <property type="entry name" value="AMP-binding"/>
    <property type="match status" value="1"/>
</dbReference>
<dbReference type="Pfam" id="PF00668">
    <property type="entry name" value="Condensation"/>
    <property type="match status" value="1"/>
</dbReference>
<dbReference type="CDD" id="cd05930">
    <property type="entry name" value="A_NRPS"/>
    <property type="match status" value="1"/>
</dbReference>
<keyword evidence="3" id="KW-0596">Phosphopantetheine</keyword>
<dbReference type="PROSITE" id="PS00455">
    <property type="entry name" value="AMP_BINDING"/>
    <property type="match status" value="1"/>
</dbReference>
<dbReference type="EMBL" id="CP018145">
    <property type="protein sequence ID" value="ASJ53868.1"/>
    <property type="molecule type" value="Genomic_DNA"/>
</dbReference>
<dbReference type="InterPro" id="IPR020845">
    <property type="entry name" value="AMP-binding_CS"/>
</dbReference>
<dbReference type="Gene3D" id="3.40.50.980">
    <property type="match status" value="2"/>
</dbReference>
<dbReference type="FunFam" id="3.40.50.12780:FF:000012">
    <property type="entry name" value="Non-ribosomal peptide synthetase"/>
    <property type="match status" value="1"/>
</dbReference>